<dbReference type="PROSITE" id="PS50113">
    <property type="entry name" value="PAC"/>
    <property type="match status" value="1"/>
</dbReference>
<dbReference type="Gene3D" id="3.40.50.2300">
    <property type="match status" value="3"/>
</dbReference>
<sequence length="895" mass="99941">MTFSNSFRFHIICLSLLLLLLPGLAGAEKEKRRVFYLNSYHHGYAWSDHLQEGIRRGLEQGRYHIELQIEYMDAKKYHYENITDTLLSLYQNKFAQERYDIVIVSDNDAYNFILEHRDRLFPDIPVVFCGLNDVDPADIDHSFATGILENIGVRDTLELALSIHPNKNLVVVIGDESTTGVAIRGQIEEVMPYFADRLEFEFWGRYSLQEIQDRVQSLPRNAFLFFIPFFHNVGGQFMSASEVLEAVSEVTDLPIYSNWEFLLGHGMVGGRLLSGHRHGNIVADMALRIMEGAPPSDIPIISEIVDQYMFDYRVQLQLDISKRQLPPGSVFINEPEAFYELDKQIFQVIMISLVSLLIILGFLIRNIIRRRAVERKIRQQLSFLEILMDAIPQLVCWKDLKQRYLGVNRAFADFFGIDSPQKLLHQTDSDMLPRSEFLAWVAEMDRQVVRSNRPLRKIKVAAGDADGRDAWLEINKVPLHNEKGEVVGTLSTAENITHEMNLERQLLQSQKMEAIGTLAGGIAHDFNNILTSIINSTELALTDIDPRSPTAEDLERVLRVSIRGKNLVERILTFSRPSQEGFRPTDLPALVQESVVLLQRSLPRNIDVQSAIAGAPAPVLVDPTQVTQVLMNLCTNAFQAMQTTGGVLGVGLTETLLSEIEASEYNVAPGRFFRLEVADTGPGIAPDDLDKIFDPFFTTKGLTEGTGLGLAVVLGIVKNHKGAVQVSSTPGKGTTFTIFLPMIAAASEIPPASSPIRKGKGIILFVEDDEDQLATTPRTIEQLGYTVLAVAGADEALQILKKREDIDLVMTDYDMPGLTGIELAKQIGAQRPGVPVILVSGRSYVLEMGSEADNISIILPKPFNKAELSATLSKILVSIDREEDFPSAENPDCRR</sequence>
<dbReference type="Pfam" id="PF00072">
    <property type="entry name" value="Response_reg"/>
    <property type="match status" value="1"/>
</dbReference>
<keyword evidence="10" id="KW-1185">Reference proteome</keyword>
<dbReference type="SUPFAM" id="SSF47384">
    <property type="entry name" value="Homodimeric domain of signal transducing histidine kinase"/>
    <property type="match status" value="1"/>
</dbReference>
<feature type="modified residue" description="4-aspartylphosphate" evidence="4">
    <location>
        <position position="812"/>
    </location>
</feature>
<dbReference type="SUPFAM" id="SSF55785">
    <property type="entry name" value="PYP-like sensor domain (PAS domain)"/>
    <property type="match status" value="1"/>
</dbReference>
<dbReference type="AlphaFoldDB" id="A0A1G6CU01"/>
<dbReference type="Proteomes" id="UP000198771">
    <property type="component" value="Unassembled WGS sequence"/>
</dbReference>
<organism evidence="9 10">
    <name type="scientific">Desulfonatronum thiosulfatophilum</name>
    <dbReference type="NCBI Taxonomy" id="617002"/>
    <lineage>
        <taxon>Bacteria</taxon>
        <taxon>Pseudomonadati</taxon>
        <taxon>Thermodesulfobacteriota</taxon>
        <taxon>Desulfovibrionia</taxon>
        <taxon>Desulfovibrionales</taxon>
        <taxon>Desulfonatronaceae</taxon>
        <taxon>Desulfonatronum</taxon>
    </lineage>
</organism>
<keyword evidence="5" id="KW-0472">Membrane</keyword>
<evidence type="ECO:0000256" key="2">
    <source>
        <dbReference type="ARBA" id="ARBA00012438"/>
    </source>
</evidence>
<dbReference type="InterPro" id="IPR036890">
    <property type="entry name" value="HATPase_C_sf"/>
</dbReference>
<dbReference type="Gene3D" id="3.30.565.10">
    <property type="entry name" value="Histidine kinase-like ATPase, C-terminal domain"/>
    <property type="match status" value="1"/>
</dbReference>
<evidence type="ECO:0000256" key="3">
    <source>
        <dbReference type="ARBA" id="ARBA00022553"/>
    </source>
</evidence>
<dbReference type="InterPro" id="IPR005467">
    <property type="entry name" value="His_kinase_dom"/>
</dbReference>
<dbReference type="Pfam" id="PF04392">
    <property type="entry name" value="ABC_sub_bind"/>
    <property type="match status" value="1"/>
</dbReference>
<gene>
    <name evidence="9" type="ORF">SAMN05660653_01716</name>
</gene>
<evidence type="ECO:0000256" key="4">
    <source>
        <dbReference type="PROSITE-ProRule" id="PRU00169"/>
    </source>
</evidence>
<dbReference type="SMART" id="SM00448">
    <property type="entry name" value="REC"/>
    <property type="match status" value="1"/>
</dbReference>
<dbReference type="SMART" id="SM00388">
    <property type="entry name" value="HisKA"/>
    <property type="match status" value="1"/>
</dbReference>
<dbReference type="InterPro" id="IPR036097">
    <property type="entry name" value="HisK_dim/P_sf"/>
</dbReference>
<evidence type="ECO:0000259" key="8">
    <source>
        <dbReference type="PROSITE" id="PS50113"/>
    </source>
</evidence>
<feature type="domain" description="Response regulatory" evidence="7">
    <location>
        <begin position="762"/>
        <end position="876"/>
    </location>
</feature>
<dbReference type="InterPro" id="IPR000700">
    <property type="entry name" value="PAS-assoc_C"/>
</dbReference>
<dbReference type="EMBL" id="FMXO01000009">
    <property type="protein sequence ID" value="SDB36360.1"/>
    <property type="molecule type" value="Genomic_DNA"/>
</dbReference>
<protein>
    <recommendedName>
        <fullName evidence="2">histidine kinase</fullName>
        <ecNumber evidence="2">2.7.13.3</ecNumber>
    </recommendedName>
</protein>
<keyword evidence="3 4" id="KW-0597">Phosphoprotein</keyword>
<dbReference type="PANTHER" id="PTHR43065">
    <property type="entry name" value="SENSOR HISTIDINE KINASE"/>
    <property type="match status" value="1"/>
</dbReference>
<dbReference type="Pfam" id="PF08448">
    <property type="entry name" value="PAS_4"/>
    <property type="match status" value="1"/>
</dbReference>
<dbReference type="InterPro" id="IPR011006">
    <property type="entry name" value="CheY-like_superfamily"/>
</dbReference>
<dbReference type="PRINTS" id="PR00344">
    <property type="entry name" value="BCTRLSENSOR"/>
</dbReference>
<dbReference type="SUPFAM" id="SSF52172">
    <property type="entry name" value="CheY-like"/>
    <property type="match status" value="1"/>
</dbReference>
<dbReference type="InterPro" id="IPR035965">
    <property type="entry name" value="PAS-like_dom_sf"/>
</dbReference>
<dbReference type="GO" id="GO:0000155">
    <property type="term" value="F:phosphorelay sensor kinase activity"/>
    <property type="evidence" value="ECO:0007669"/>
    <property type="project" value="InterPro"/>
</dbReference>
<feature type="domain" description="Histidine kinase" evidence="6">
    <location>
        <begin position="521"/>
        <end position="744"/>
    </location>
</feature>
<dbReference type="Gene3D" id="3.30.450.20">
    <property type="entry name" value="PAS domain"/>
    <property type="match status" value="1"/>
</dbReference>
<accession>A0A1G6CU01</accession>
<dbReference type="InterPro" id="IPR003594">
    <property type="entry name" value="HATPase_dom"/>
</dbReference>
<dbReference type="Pfam" id="PF02518">
    <property type="entry name" value="HATPase_c"/>
    <property type="match status" value="1"/>
</dbReference>
<feature type="transmembrane region" description="Helical" evidence="5">
    <location>
        <begin position="345"/>
        <end position="368"/>
    </location>
</feature>
<dbReference type="PROSITE" id="PS50110">
    <property type="entry name" value="RESPONSE_REGULATORY"/>
    <property type="match status" value="1"/>
</dbReference>
<evidence type="ECO:0000259" key="6">
    <source>
        <dbReference type="PROSITE" id="PS50109"/>
    </source>
</evidence>
<dbReference type="Gene3D" id="1.10.287.130">
    <property type="match status" value="1"/>
</dbReference>
<dbReference type="InterPro" id="IPR013656">
    <property type="entry name" value="PAS_4"/>
</dbReference>
<proteinExistence type="predicted"/>
<dbReference type="PANTHER" id="PTHR43065:SF42">
    <property type="entry name" value="TWO-COMPONENT SENSOR PPRA"/>
    <property type="match status" value="1"/>
</dbReference>
<evidence type="ECO:0000313" key="9">
    <source>
        <dbReference type="EMBL" id="SDB36360.1"/>
    </source>
</evidence>
<dbReference type="SUPFAM" id="SSF55874">
    <property type="entry name" value="ATPase domain of HSP90 chaperone/DNA topoisomerase II/histidine kinase"/>
    <property type="match status" value="1"/>
</dbReference>
<dbReference type="STRING" id="617002.SAMN05660653_01716"/>
<dbReference type="InterPro" id="IPR007487">
    <property type="entry name" value="ABC_transpt-TYRBP-like"/>
</dbReference>
<dbReference type="NCBIfam" id="TIGR00229">
    <property type="entry name" value="sensory_box"/>
    <property type="match status" value="1"/>
</dbReference>
<keyword evidence="5" id="KW-0812">Transmembrane</keyword>
<dbReference type="InterPro" id="IPR004358">
    <property type="entry name" value="Sig_transdc_His_kin-like_C"/>
</dbReference>
<dbReference type="Pfam" id="PF00512">
    <property type="entry name" value="HisKA"/>
    <property type="match status" value="1"/>
</dbReference>
<dbReference type="SMART" id="SM00387">
    <property type="entry name" value="HATPase_c"/>
    <property type="match status" value="1"/>
</dbReference>
<keyword evidence="5" id="KW-1133">Transmembrane helix</keyword>
<dbReference type="CDD" id="cd00130">
    <property type="entry name" value="PAS"/>
    <property type="match status" value="1"/>
</dbReference>
<dbReference type="PROSITE" id="PS50109">
    <property type="entry name" value="HIS_KIN"/>
    <property type="match status" value="1"/>
</dbReference>
<evidence type="ECO:0000313" key="10">
    <source>
        <dbReference type="Proteomes" id="UP000198771"/>
    </source>
</evidence>
<dbReference type="CDD" id="cd00082">
    <property type="entry name" value="HisKA"/>
    <property type="match status" value="1"/>
</dbReference>
<name>A0A1G6CU01_9BACT</name>
<evidence type="ECO:0000259" key="7">
    <source>
        <dbReference type="PROSITE" id="PS50110"/>
    </source>
</evidence>
<dbReference type="InterPro" id="IPR001789">
    <property type="entry name" value="Sig_transdc_resp-reg_receiver"/>
</dbReference>
<dbReference type="InterPro" id="IPR000014">
    <property type="entry name" value="PAS"/>
</dbReference>
<dbReference type="InterPro" id="IPR003661">
    <property type="entry name" value="HisK_dim/P_dom"/>
</dbReference>
<dbReference type="OrthoDB" id="9813024at2"/>
<reference evidence="9 10" key="1">
    <citation type="submission" date="2016-10" db="EMBL/GenBank/DDBJ databases">
        <authorList>
            <person name="de Groot N.N."/>
        </authorList>
    </citation>
    <scope>NUCLEOTIDE SEQUENCE [LARGE SCALE GENOMIC DNA]</scope>
    <source>
        <strain evidence="9 10">ASO4-2</strain>
    </source>
</reference>
<evidence type="ECO:0000256" key="1">
    <source>
        <dbReference type="ARBA" id="ARBA00000085"/>
    </source>
</evidence>
<comment type="catalytic activity">
    <reaction evidence="1">
        <text>ATP + protein L-histidine = ADP + protein N-phospho-L-histidine.</text>
        <dbReference type="EC" id="2.7.13.3"/>
    </reaction>
</comment>
<dbReference type="RefSeq" id="WP_092120078.1">
    <property type="nucleotide sequence ID" value="NZ_FMXO01000009.1"/>
</dbReference>
<dbReference type="EC" id="2.7.13.3" evidence="2"/>
<feature type="domain" description="PAC" evidence="8">
    <location>
        <begin position="456"/>
        <end position="508"/>
    </location>
</feature>
<evidence type="ECO:0000256" key="5">
    <source>
        <dbReference type="SAM" id="Phobius"/>
    </source>
</evidence>